<dbReference type="EMBL" id="LT160030">
    <property type="protein sequence ID" value="CXI53488.1"/>
    <property type="molecule type" value="Genomic_DNA"/>
</dbReference>
<dbReference type="EMBL" id="LT608146">
    <property type="protein sequence ID" value="SCL94810.1"/>
    <property type="molecule type" value="Genomic_DNA"/>
</dbReference>
<dbReference type="OMA" id="CDNNGCD"/>
<evidence type="ECO:0000313" key="3">
    <source>
        <dbReference type="EMBL" id="CXI53488.1"/>
    </source>
</evidence>
<dbReference type="Proteomes" id="UP000219974">
    <property type="component" value="Chromosome 10"/>
</dbReference>
<feature type="compositionally biased region" description="Polar residues" evidence="1">
    <location>
        <begin position="666"/>
        <end position="678"/>
    </location>
</feature>
<dbReference type="Pfam" id="PF14418">
    <property type="entry name" value="OHA"/>
    <property type="match status" value="1"/>
</dbReference>
<feature type="region of interest" description="Disordered" evidence="1">
    <location>
        <begin position="659"/>
        <end position="678"/>
    </location>
</feature>
<dbReference type="VEuPathDB" id="PlasmoDB:PBANKA_1023100"/>
<organism evidence="3 8">
    <name type="scientific">Plasmodium berghei</name>
    <dbReference type="NCBI Taxonomy" id="5821"/>
    <lineage>
        <taxon>Eukaryota</taxon>
        <taxon>Sar</taxon>
        <taxon>Alveolata</taxon>
        <taxon>Apicomplexa</taxon>
        <taxon>Aconoidasida</taxon>
        <taxon>Haemosporida</taxon>
        <taxon>Plasmodiidae</taxon>
        <taxon>Plasmodium</taxon>
        <taxon>Plasmodium (Vinckeia)</taxon>
    </lineage>
</organism>
<dbReference type="Proteomes" id="UP000069549">
    <property type="component" value="Chromosome 10"/>
</dbReference>
<evidence type="ECO:0000313" key="6">
    <source>
        <dbReference type="EMBL" id="SCM17902.1"/>
    </source>
</evidence>
<dbReference type="Pfam" id="PF24549">
    <property type="entry name" value="DUF7602"/>
    <property type="match status" value="1"/>
</dbReference>
<evidence type="ECO:0000313" key="7">
    <source>
        <dbReference type="EMBL" id="SCN26233.1"/>
    </source>
</evidence>
<evidence type="ECO:0000313" key="10">
    <source>
        <dbReference type="Proteomes" id="UP000219974"/>
    </source>
</evidence>
<sequence length="1523" mass="178106">MKKTINTITKNYIEECSSAQNKDVDKDISVSNIINREKREAEMQNFDEIKEQQNNINYINKYLTKIFNFEKDSQSSLSKEDTTKGISGSDDFSETLSKMFTKNNSNIEWELDNTYEFETMDDNNYMKLESSLSKTNPETFNFKNKENVNNISNFKLKKAYTNGGEGNYNLFSSKLNLNNFNSFNECDNLDKCFSPNADVFKFKKNNIPNNEINAKYGSLKEPLYQHIKNNNYSKKVDDNLLTRILHALNEKNEEQNNERNNINLNKQIIDNINSVKNCDSKNNDNRTIGEAYKQFPNHSDGNNNELFRTYFNSSLLNSNGESKETPKNEENQNKVANKNNLVYNYFKSEGTMLNNTNNSKEYTVPEYNNISNNYPKFTNDNTNFSYNSQNNLLNEGQKREDKIFANWGNNTNDNNSCSPFTHPFNNISNIEMKQNNDLEVKNFTKKNDNYDYSNFNANNFSMNDIYSYEKYIPSGNNLNNKNYNSQDIVVETLNNLVENYLGHENKNLDQMFNGKDKKNDPIHNNSQSSQIRINMYEDKRLLSELNEILSSNNSNSQTINNNIYKYQILLEYINNKIEKETTHNINNNNMSNVSGNVYNIFERNGHNNIDHTIQFKNMNNYVHQYNNEYKDDIEESKIVYNCKENNNNNFTKINEFDRESMERQNHPSSNENYSSGPNLAYNPQNCINRVDNETFVDGNSNIPMIDVLKNKIKFLLENENNDDLLNKYIIDTIDEYNKRKYNKGMNIINTENCSNNKQIGEKSFKENGDINNHSERGNIINYNNENINVSRIKDEKEYPFAVNINNDDLYNTSRMVDKQNGSYNEGVGNNSEGIKFYNSHNENTLNLCNETDDVHGDNFKLFLKNKLEIVHENNYNMDSNNKGVNNWAFNYDEFNRIANIKRDESLVEPNLLSIRNENKMENSNITGSYMDNNSMINSNADENYNYNNVMIDSSFCNMQSEKVGEKNNESIKGLMNESLETYKSIFQHPIHLLNKNNIVLDLDNYEKNSRTDVFQNSSVISNSNNVENGAIIHDVDTFEHVKRESEYKKIQTDYYIANNLPKNKQNEQKENLFNNEYSFYLKSKSAGANNRPNYDKYNYETRGESYSQNNDSYWEDINFNIRREKCEDDEQWSTVEKENSKFLDKEGKKKLSFFFKKNNCSNSGNETNPVWNRNRNSIKLSRTSPKLSFHNKFDELRKGHTENFVNVVSGNKCNTINQKLKGRSFLNNAKISKKKKSTEIKDKLTMEELKSILTEKDEANLENLLQSLYDDRILPLLINAKGRADEFHFTDILKNNIKEAYSLFPDKYAIKKSTEVGEDYVIYFLKKKVKDDYFFSTNNLKDTYKPQLWKSFEEYLNEIAQSDDSTLYTFSGGRYGMAKELQRRKLPFFDGLYLGELCHIVHLSTNKKMIAYENNYLKPISQCHKYTNAKLGIANTDDKNMENYIMTISELKLYMNKLLKYYKGGFNISTLKKKLKNRFNKQLCESVFHCIKLIEVLQLKELKDICVVDSELKIVRSIHDVFP</sequence>
<dbReference type="OrthoDB" id="447390at2759"/>
<dbReference type="PROSITE" id="PS51644">
    <property type="entry name" value="HTH_OST"/>
    <property type="match status" value="1"/>
</dbReference>
<reference evidence="3 8" key="1">
    <citation type="submission" date="2016-02" db="EMBL/GenBank/DDBJ databases">
        <authorList>
            <consortium name="Pathogen Informatics"/>
        </authorList>
    </citation>
    <scope>NUCLEOTIDE SEQUENCE [LARGE SCALE GENOMIC DNA]</scope>
    <source>
        <strain evidence="3 8">K173</strain>
        <strain evidence="4 12">NK65 ny</strain>
        <strain evidence="7 11">NK65e</strain>
        <strain evidence="5 9">SP11 Antwerpcl1</strain>
        <strain evidence="6 10">SP11 RLL</strain>
    </source>
</reference>
<feature type="domain" description="HTH OST-type" evidence="2">
    <location>
        <begin position="1447"/>
        <end position="1523"/>
    </location>
</feature>
<gene>
    <name evidence="3" type="ORF">PBK173_000247800</name>
    <name evidence="7" type="ORF">PBNK65E_000240600</name>
    <name evidence="4" type="ORF">PBNK65NY_000239800</name>
    <name evidence="5" type="ORF">PBSP11A_000239600</name>
    <name evidence="6" type="ORF">PBSP11RLL_000239700</name>
</gene>
<evidence type="ECO:0000256" key="1">
    <source>
        <dbReference type="SAM" id="MobiDB-lite"/>
    </source>
</evidence>
<dbReference type="EMBL" id="LT608258">
    <property type="protein sequence ID" value="SCM16106.1"/>
    <property type="molecule type" value="Genomic_DNA"/>
</dbReference>
<name>A0A0Y9X813_PLABE</name>
<evidence type="ECO:0000313" key="11">
    <source>
        <dbReference type="Proteomes" id="UP000220214"/>
    </source>
</evidence>
<dbReference type="Proteomes" id="UP000219860">
    <property type="component" value="Chromosome 10"/>
</dbReference>
<dbReference type="InterPro" id="IPR025605">
    <property type="entry name" value="OST-HTH/LOTUS_dom"/>
</dbReference>
<evidence type="ECO:0000313" key="4">
    <source>
        <dbReference type="EMBL" id="SCL94810.1"/>
    </source>
</evidence>
<dbReference type="Proteomes" id="UP000516480">
    <property type="component" value="Chromosome 10"/>
</dbReference>
<evidence type="ECO:0000313" key="8">
    <source>
        <dbReference type="Proteomes" id="UP000069549"/>
    </source>
</evidence>
<evidence type="ECO:0000259" key="2">
    <source>
        <dbReference type="PROSITE" id="PS51644"/>
    </source>
</evidence>
<dbReference type="EMBL" id="LT608274">
    <property type="protein sequence ID" value="SCM17902.1"/>
    <property type="molecule type" value="Genomic_DNA"/>
</dbReference>
<evidence type="ECO:0000313" key="5">
    <source>
        <dbReference type="EMBL" id="SCM16106.1"/>
    </source>
</evidence>
<accession>A0A0Y9X813</accession>
<proteinExistence type="predicted"/>
<dbReference type="InterPro" id="IPR056022">
    <property type="entry name" value="DUF7602"/>
</dbReference>
<dbReference type="EMBL" id="LT614636">
    <property type="protein sequence ID" value="SCN26233.1"/>
    <property type="molecule type" value="Genomic_DNA"/>
</dbReference>
<dbReference type="InterPro" id="IPR025677">
    <property type="entry name" value="OST-HTH-assoc_dom"/>
</dbReference>
<protein>
    <recommendedName>
        <fullName evidence="2">HTH OST-type domain-containing protein</fullName>
    </recommendedName>
</protein>
<evidence type="ECO:0000313" key="12">
    <source>
        <dbReference type="Proteomes" id="UP000516480"/>
    </source>
</evidence>
<evidence type="ECO:0000313" key="9">
    <source>
        <dbReference type="Proteomes" id="UP000219860"/>
    </source>
</evidence>
<dbReference type="Proteomes" id="UP000220214">
    <property type="component" value="Chromosome 10"/>
</dbReference>